<name>A0A0E9UAT4_ANGAN</name>
<reference evidence="1" key="2">
    <citation type="journal article" date="2015" name="Fish Shellfish Immunol.">
        <title>Early steps in the European eel (Anguilla anguilla)-Vibrio vulnificus interaction in the gills: Role of the RtxA13 toxin.</title>
        <authorList>
            <person name="Callol A."/>
            <person name="Pajuelo D."/>
            <person name="Ebbesson L."/>
            <person name="Teles M."/>
            <person name="MacKenzie S."/>
            <person name="Amaro C."/>
        </authorList>
    </citation>
    <scope>NUCLEOTIDE SEQUENCE</scope>
</reference>
<accession>A0A0E9UAT4</accession>
<reference evidence="1" key="1">
    <citation type="submission" date="2014-11" db="EMBL/GenBank/DDBJ databases">
        <authorList>
            <person name="Amaro Gonzalez C."/>
        </authorList>
    </citation>
    <scope>NUCLEOTIDE SEQUENCE</scope>
</reference>
<proteinExistence type="predicted"/>
<evidence type="ECO:0000313" key="1">
    <source>
        <dbReference type="EMBL" id="JAH62083.1"/>
    </source>
</evidence>
<dbReference type="EMBL" id="GBXM01046494">
    <property type="protein sequence ID" value="JAH62083.1"/>
    <property type="molecule type" value="Transcribed_RNA"/>
</dbReference>
<protein>
    <submittedName>
        <fullName evidence="1">Uncharacterized protein</fullName>
    </submittedName>
</protein>
<sequence>MVNFFSSS</sequence>
<organism evidence="1">
    <name type="scientific">Anguilla anguilla</name>
    <name type="common">European freshwater eel</name>
    <name type="synonym">Muraena anguilla</name>
    <dbReference type="NCBI Taxonomy" id="7936"/>
    <lineage>
        <taxon>Eukaryota</taxon>
        <taxon>Metazoa</taxon>
        <taxon>Chordata</taxon>
        <taxon>Craniata</taxon>
        <taxon>Vertebrata</taxon>
        <taxon>Euteleostomi</taxon>
        <taxon>Actinopterygii</taxon>
        <taxon>Neopterygii</taxon>
        <taxon>Teleostei</taxon>
        <taxon>Anguilliformes</taxon>
        <taxon>Anguillidae</taxon>
        <taxon>Anguilla</taxon>
    </lineage>
</organism>